<protein>
    <submittedName>
        <fullName evidence="1">(malaria parasite P. vivax) hypothetical protein</fullName>
    </submittedName>
</protein>
<dbReference type="InterPro" id="IPR008780">
    <property type="entry name" value="Plasmodium_Vir"/>
</dbReference>
<sequence>MAEEIKDIVDWIKRYYYLNDIWEKYDDFDKPVEKDRYYHKYIPICNLIVNEPHEDIYKQKNFCMKLVRNLGHHSDTYDFLKFNPELCYDLNNWIYNSMIKHSIPKSIITKSFIEYYGTVSGMKQEPTCLYYEYDNTYKEPMKIIILNIFESNIHIIKKKLESETKLIRCYCQEFVKKIVEIYKYMKKEHCSNDQIVPKTETCKLLDKFKISYGYLYDDEKINKNIPSLENSNIAILSDCDSDKSPLRAQLAESLKIHEPVDDDQEFKSAKDYNSPITSETTHETSPMSRTVSTAIGTVAGTSSLLAMLYKFTPAKKILYSGFRGSGGHMHNNLYEYGPTELLPHAYQDDDMSSHNTSYNVGYGSV</sequence>
<gene>
    <name evidence="1" type="ORF">PVW1_100013000</name>
</gene>
<evidence type="ECO:0000313" key="2">
    <source>
        <dbReference type="Proteomes" id="UP000779233"/>
    </source>
</evidence>
<organism evidence="1 2">
    <name type="scientific">Plasmodium vivax</name>
    <name type="common">malaria parasite P. vivax</name>
    <dbReference type="NCBI Taxonomy" id="5855"/>
    <lineage>
        <taxon>Eukaryota</taxon>
        <taxon>Sar</taxon>
        <taxon>Alveolata</taxon>
        <taxon>Apicomplexa</taxon>
        <taxon>Aconoidasida</taxon>
        <taxon>Haemosporida</taxon>
        <taxon>Plasmodiidae</taxon>
        <taxon>Plasmodium</taxon>
        <taxon>Plasmodium (Plasmodium)</taxon>
    </lineage>
</organism>
<dbReference type="VEuPathDB" id="PlasmoDB:PVPAM_100005400"/>
<dbReference type="Pfam" id="PF05795">
    <property type="entry name" value="Plasmodium_Vir"/>
    <property type="match status" value="2"/>
</dbReference>
<dbReference type="EMBL" id="CAJZCX010000005">
    <property type="protein sequence ID" value="CAG9474555.1"/>
    <property type="molecule type" value="Genomic_DNA"/>
</dbReference>
<accession>A0A8S4H4J8</accession>
<name>A0A8S4H4J8_PLAVI</name>
<dbReference type="Proteomes" id="UP000779233">
    <property type="component" value="Unassembled WGS sequence"/>
</dbReference>
<proteinExistence type="predicted"/>
<comment type="caution">
    <text evidence="1">The sequence shown here is derived from an EMBL/GenBank/DDBJ whole genome shotgun (WGS) entry which is preliminary data.</text>
</comment>
<reference evidence="1" key="1">
    <citation type="submission" date="2021-09" db="EMBL/GenBank/DDBJ databases">
        <authorList>
            <consortium name="Pathogen Informatics"/>
        </authorList>
    </citation>
    <scope>NUCLEOTIDE SEQUENCE</scope>
    <source>
        <strain evidence="1">PvW1</strain>
    </source>
</reference>
<dbReference type="AlphaFoldDB" id="A0A8S4H4J8"/>
<evidence type="ECO:0000313" key="1">
    <source>
        <dbReference type="EMBL" id="CAG9474555.1"/>
    </source>
</evidence>